<name>A0A9Q0II49_9TELE</name>
<evidence type="ECO:0000313" key="3">
    <source>
        <dbReference type="Proteomes" id="UP001148018"/>
    </source>
</evidence>
<dbReference type="AlphaFoldDB" id="A0A9Q0II49"/>
<protein>
    <submittedName>
        <fullName evidence="2">Uncharacterized protein</fullName>
    </submittedName>
</protein>
<reference evidence="2" key="1">
    <citation type="submission" date="2022-07" db="EMBL/GenBank/DDBJ databases">
        <title>Chromosome-level genome of Muraenolepis orangiensis.</title>
        <authorList>
            <person name="Kim J."/>
        </authorList>
    </citation>
    <scope>NUCLEOTIDE SEQUENCE</scope>
    <source>
        <strain evidence="2">KU_S4_2022</strain>
        <tissue evidence="2">Muscle</tissue>
    </source>
</reference>
<dbReference type="Proteomes" id="UP001148018">
    <property type="component" value="Unassembled WGS sequence"/>
</dbReference>
<gene>
    <name evidence="2" type="ORF">NHX12_032807</name>
</gene>
<accession>A0A9Q0II49</accession>
<dbReference type="EMBL" id="JANIIK010000048">
    <property type="protein sequence ID" value="KAJ3598843.1"/>
    <property type="molecule type" value="Genomic_DNA"/>
</dbReference>
<evidence type="ECO:0000256" key="1">
    <source>
        <dbReference type="SAM" id="MobiDB-lite"/>
    </source>
</evidence>
<organism evidence="2 3">
    <name type="scientific">Muraenolepis orangiensis</name>
    <name type="common">Patagonian moray cod</name>
    <dbReference type="NCBI Taxonomy" id="630683"/>
    <lineage>
        <taxon>Eukaryota</taxon>
        <taxon>Metazoa</taxon>
        <taxon>Chordata</taxon>
        <taxon>Craniata</taxon>
        <taxon>Vertebrata</taxon>
        <taxon>Euteleostomi</taxon>
        <taxon>Actinopterygii</taxon>
        <taxon>Neopterygii</taxon>
        <taxon>Teleostei</taxon>
        <taxon>Neoteleostei</taxon>
        <taxon>Acanthomorphata</taxon>
        <taxon>Zeiogadaria</taxon>
        <taxon>Gadariae</taxon>
        <taxon>Gadiformes</taxon>
        <taxon>Muraenolepidoidei</taxon>
        <taxon>Muraenolepididae</taxon>
        <taxon>Muraenolepis</taxon>
    </lineage>
</organism>
<feature type="compositionally biased region" description="Low complexity" evidence="1">
    <location>
        <begin position="9"/>
        <end position="19"/>
    </location>
</feature>
<keyword evidence="3" id="KW-1185">Reference proteome</keyword>
<sequence>MSVPDDASDATAMTAAKSTNNLSIARPTYTPLPMTSLSNPFPNPYPDTYPDAVVMETQLGPDNSVPVVKAQSPAKPPEHPLV</sequence>
<feature type="region of interest" description="Disordered" evidence="1">
    <location>
        <begin position="1"/>
        <end position="43"/>
    </location>
</feature>
<feature type="region of interest" description="Disordered" evidence="1">
    <location>
        <begin position="60"/>
        <end position="82"/>
    </location>
</feature>
<comment type="caution">
    <text evidence="2">The sequence shown here is derived from an EMBL/GenBank/DDBJ whole genome shotgun (WGS) entry which is preliminary data.</text>
</comment>
<evidence type="ECO:0000313" key="2">
    <source>
        <dbReference type="EMBL" id="KAJ3598843.1"/>
    </source>
</evidence>
<proteinExistence type="predicted"/>